<sequence length="88" mass="9212">MTMNKKVPTFTNSSARDAVAITPNDGADLAKYPTKGIYVGVAGDIRVDLIDGTAPVTFKDVSKGSIFPVAVKRVYATGTTATDIVGVY</sequence>
<proteinExistence type="predicted"/>
<comment type="caution">
    <text evidence="1">The sequence shown here is derived from an EMBL/GenBank/DDBJ whole genome shotgun (WGS) entry which is preliminary data.</text>
</comment>
<organism evidence="1 2">
    <name type="scientific">Paenibacillus plantiphilus</name>
    <dbReference type="NCBI Taxonomy" id="2905650"/>
    <lineage>
        <taxon>Bacteria</taxon>
        <taxon>Bacillati</taxon>
        <taxon>Bacillota</taxon>
        <taxon>Bacilli</taxon>
        <taxon>Bacillales</taxon>
        <taxon>Paenibacillaceae</taxon>
        <taxon>Paenibacillus</taxon>
    </lineage>
</organism>
<reference evidence="1" key="1">
    <citation type="submission" date="2022-01" db="EMBL/GenBank/DDBJ databases">
        <authorList>
            <person name="Criscuolo A."/>
        </authorList>
    </citation>
    <scope>NUCLEOTIDE SEQUENCE</scope>
    <source>
        <strain evidence="1">CIP111893</strain>
    </source>
</reference>
<dbReference type="EMBL" id="CAKMMF010000011">
    <property type="protein sequence ID" value="CAH1205630.1"/>
    <property type="molecule type" value="Genomic_DNA"/>
</dbReference>
<accession>A0ABM9C908</accession>
<evidence type="ECO:0000313" key="2">
    <source>
        <dbReference type="Proteomes" id="UP000838686"/>
    </source>
</evidence>
<dbReference type="Proteomes" id="UP000838686">
    <property type="component" value="Unassembled WGS sequence"/>
</dbReference>
<protein>
    <submittedName>
        <fullName evidence="1">Uncharacterized protein</fullName>
    </submittedName>
</protein>
<name>A0ABM9C908_9BACL</name>
<evidence type="ECO:0000313" key="1">
    <source>
        <dbReference type="EMBL" id="CAH1205630.1"/>
    </source>
</evidence>
<dbReference type="RefSeq" id="WP_236342337.1">
    <property type="nucleotide sequence ID" value="NZ_CAKMMF010000011.1"/>
</dbReference>
<keyword evidence="2" id="KW-1185">Reference proteome</keyword>
<gene>
    <name evidence="1" type="ORF">PAECIP111893_02382</name>
</gene>